<dbReference type="CDD" id="cd00158">
    <property type="entry name" value="RHOD"/>
    <property type="match status" value="1"/>
</dbReference>
<dbReference type="InterPro" id="IPR001763">
    <property type="entry name" value="Rhodanese-like_dom"/>
</dbReference>
<dbReference type="OrthoDB" id="9791096at2"/>
<comment type="caution">
    <text evidence="2">The sequence shown here is derived from an EMBL/GenBank/DDBJ whole genome shotgun (WGS) entry which is preliminary data.</text>
</comment>
<dbReference type="PROSITE" id="PS50206">
    <property type="entry name" value="RHODANESE_3"/>
    <property type="match status" value="1"/>
</dbReference>
<dbReference type="InterPro" id="IPR036873">
    <property type="entry name" value="Rhodanese-like_dom_sf"/>
</dbReference>
<dbReference type="PANTHER" id="PTHR43031:SF1">
    <property type="entry name" value="PYRIDINE NUCLEOTIDE-DISULPHIDE OXIDOREDUCTASE"/>
    <property type="match status" value="1"/>
</dbReference>
<dbReference type="EMBL" id="AUXZ01000074">
    <property type="protein sequence ID" value="KZN50403.1"/>
    <property type="molecule type" value="Genomic_DNA"/>
</dbReference>
<evidence type="ECO:0000313" key="3">
    <source>
        <dbReference type="Proteomes" id="UP000076503"/>
    </source>
</evidence>
<dbReference type="Proteomes" id="UP000076503">
    <property type="component" value="Unassembled WGS sequence"/>
</dbReference>
<sequence length="116" mass="12895">MTKSVQALLTILKDQQRCIDGMQAKQEIQSDHGLLIDVREVSEHQAGAPMGAVNIPRGLLEFKLPTLEPDQNRAIYLHCAAGSRALFAAEQLKRIGYQRVTVVTCRADELCTMFVN</sequence>
<dbReference type="InterPro" id="IPR050229">
    <property type="entry name" value="GlpE_sulfurtransferase"/>
</dbReference>
<accession>A0A167ECS1</accession>
<dbReference type="Gene3D" id="3.40.250.10">
    <property type="entry name" value="Rhodanese-like domain"/>
    <property type="match status" value="1"/>
</dbReference>
<evidence type="ECO:0000313" key="2">
    <source>
        <dbReference type="EMBL" id="KZN50403.1"/>
    </source>
</evidence>
<evidence type="ECO:0000259" key="1">
    <source>
        <dbReference type="PROSITE" id="PS50206"/>
    </source>
</evidence>
<organism evidence="2 3">
    <name type="scientific">Pseudoalteromonas luteoviolacea H33</name>
    <dbReference type="NCBI Taxonomy" id="1365251"/>
    <lineage>
        <taxon>Bacteria</taxon>
        <taxon>Pseudomonadati</taxon>
        <taxon>Pseudomonadota</taxon>
        <taxon>Gammaproteobacteria</taxon>
        <taxon>Alteromonadales</taxon>
        <taxon>Pseudoalteromonadaceae</taxon>
        <taxon>Pseudoalteromonas</taxon>
    </lineage>
</organism>
<dbReference type="AlphaFoldDB" id="A0A167ECS1"/>
<name>A0A167ECS1_9GAMM</name>
<dbReference type="Pfam" id="PF00581">
    <property type="entry name" value="Rhodanese"/>
    <property type="match status" value="1"/>
</dbReference>
<dbReference type="PANTHER" id="PTHR43031">
    <property type="entry name" value="FAD-DEPENDENT OXIDOREDUCTASE"/>
    <property type="match status" value="1"/>
</dbReference>
<proteinExistence type="predicted"/>
<protein>
    <recommendedName>
        <fullName evidence="1">Rhodanese domain-containing protein</fullName>
    </recommendedName>
</protein>
<feature type="domain" description="Rhodanese" evidence="1">
    <location>
        <begin position="29"/>
        <end position="106"/>
    </location>
</feature>
<dbReference type="PATRIC" id="fig|1365251.3.peg.2469"/>
<dbReference type="SMART" id="SM00450">
    <property type="entry name" value="RHOD"/>
    <property type="match status" value="1"/>
</dbReference>
<dbReference type="RefSeq" id="WP_063361930.1">
    <property type="nucleotide sequence ID" value="NZ_AUXZ01000074.1"/>
</dbReference>
<gene>
    <name evidence="2" type="ORF">N476_16280</name>
</gene>
<reference evidence="2 3" key="1">
    <citation type="submission" date="2013-07" db="EMBL/GenBank/DDBJ databases">
        <title>Comparative Genomic and Metabolomic Analysis of Twelve Strains of Pseudoalteromonas luteoviolacea.</title>
        <authorList>
            <person name="Vynne N.G."/>
            <person name="Mansson M."/>
            <person name="Gram L."/>
        </authorList>
    </citation>
    <scope>NUCLEOTIDE SEQUENCE [LARGE SCALE GENOMIC DNA]</scope>
    <source>
        <strain evidence="2 3">H33</strain>
    </source>
</reference>
<dbReference type="SUPFAM" id="SSF52821">
    <property type="entry name" value="Rhodanese/Cell cycle control phosphatase"/>
    <property type="match status" value="1"/>
</dbReference>